<feature type="transmembrane region" description="Helical" evidence="5">
    <location>
        <begin position="196"/>
        <end position="215"/>
    </location>
</feature>
<name>A0A6J6BJC2_9ZZZZ</name>
<comment type="subcellular location">
    <subcellularLocation>
        <location evidence="1">Membrane</location>
        <topology evidence="1">Multi-pass membrane protein</topology>
    </subcellularLocation>
</comment>
<feature type="transmembrane region" description="Helical" evidence="5">
    <location>
        <begin position="38"/>
        <end position="58"/>
    </location>
</feature>
<dbReference type="InterPro" id="IPR044878">
    <property type="entry name" value="UbiA_sf"/>
</dbReference>
<dbReference type="Pfam" id="PF01040">
    <property type="entry name" value="UbiA"/>
    <property type="match status" value="1"/>
</dbReference>
<proteinExistence type="predicted"/>
<dbReference type="GO" id="GO:0016765">
    <property type="term" value="F:transferase activity, transferring alkyl or aryl (other than methyl) groups"/>
    <property type="evidence" value="ECO:0007669"/>
    <property type="project" value="InterPro"/>
</dbReference>
<evidence type="ECO:0000256" key="1">
    <source>
        <dbReference type="ARBA" id="ARBA00004141"/>
    </source>
</evidence>
<dbReference type="InterPro" id="IPR000537">
    <property type="entry name" value="UbiA_prenyltransferase"/>
</dbReference>
<dbReference type="EMBL" id="CAEZVG010000021">
    <property type="protein sequence ID" value="CAB4622214.1"/>
    <property type="molecule type" value="Genomic_DNA"/>
</dbReference>
<dbReference type="Gene3D" id="1.20.120.1780">
    <property type="entry name" value="UbiA prenyltransferase"/>
    <property type="match status" value="1"/>
</dbReference>
<dbReference type="GO" id="GO:0016020">
    <property type="term" value="C:membrane"/>
    <property type="evidence" value="ECO:0007669"/>
    <property type="project" value="UniProtKB-SubCell"/>
</dbReference>
<reference evidence="6" key="1">
    <citation type="submission" date="2020-05" db="EMBL/GenBank/DDBJ databases">
        <authorList>
            <person name="Chiriac C."/>
            <person name="Salcher M."/>
            <person name="Ghai R."/>
            <person name="Kavagutti S V."/>
        </authorList>
    </citation>
    <scope>NUCLEOTIDE SEQUENCE</scope>
</reference>
<accession>A0A6J6BJC2</accession>
<dbReference type="AlphaFoldDB" id="A0A6J6BJC2"/>
<evidence type="ECO:0000256" key="4">
    <source>
        <dbReference type="ARBA" id="ARBA00023136"/>
    </source>
</evidence>
<feature type="transmembrane region" description="Helical" evidence="5">
    <location>
        <begin position="156"/>
        <end position="175"/>
    </location>
</feature>
<evidence type="ECO:0000256" key="2">
    <source>
        <dbReference type="ARBA" id="ARBA00022692"/>
    </source>
</evidence>
<evidence type="ECO:0000313" key="6">
    <source>
        <dbReference type="EMBL" id="CAB4538499.1"/>
    </source>
</evidence>
<protein>
    <submittedName>
        <fullName evidence="6">Unannotated protein</fullName>
    </submittedName>
</protein>
<gene>
    <name evidence="6" type="ORF">UFOPK1440_00310</name>
    <name evidence="7" type="ORF">UFOPK1946_00558</name>
</gene>
<evidence type="ECO:0000256" key="3">
    <source>
        <dbReference type="ARBA" id="ARBA00022989"/>
    </source>
</evidence>
<evidence type="ECO:0000313" key="7">
    <source>
        <dbReference type="EMBL" id="CAB4622214.1"/>
    </source>
</evidence>
<dbReference type="EMBL" id="CAEZSP010000008">
    <property type="protein sequence ID" value="CAB4538499.1"/>
    <property type="molecule type" value="Genomic_DNA"/>
</dbReference>
<organism evidence="6">
    <name type="scientific">freshwater metagenome</name>
    <dbReference type="NCBI Taxonomy" id="449393"/>
    <lineage>
        <taxon>unclassified sequences</taxon>
        <taxon>metagenomes</taxon>
        <taxon>ecological metagenomes</taxon>
    </lineage>
</organism>
<feature type="transmembrane region" description="Helical" evidence="5">
    <location>
        <begin position="103"/>
        <end position="125"/>
    </location>
</feature>
<dbReference type="Gene3D" id="1.10.357.140">
    <property type="entry name" value="UbiA prenyltransferase"/>
    <property type="match status" value="1"/>
</dbReference>
<keyword evidence="2 5" id="KW-0812">Transmembrane</keyword>
<keyword evidence="3 5" id="KW-1133">Transmembrane helix</keyword>
<keyword evidence="4 5" id="KW-0472">Membrane</keyword>
<evidence type="ECO:0000256" key="5">
    <source>
        <dbReference type="SAM" id="Phobius"/>
    </source>
</evidence>
<sequence>MFKRIIGLARASHFGPTVLVTSISFFFAQLFWWEGPSILIAFAVFTGQLVVGWSNDLIDYQDDLTHKRLKKPLVAGLITPKCLMSWLRVMVPIALITNLFGPLGLIGGGLSLFAIGWAVAYNFYFKFTVLSPLPYAIAFGALPSCMALSKDYAPPIWMWLGGALLGVAAHFINVIKDIDQDRASGINGLPQRCGKRTSIAIAVLMIALAIALVLLSDLALPAVAP</sequence>